<dbReference type="EMBL" id="JAKMXF010000009">
    <property type="protein sequence ID" value="KAI6661728.1"/>
    <property type="molecule type" value="Genomic_DNA"/>
</dbReference>
<sequence length="96" mass="10781">MANSFYCTTIYNTTRRIVHKVILRSISSGIWLQQNNTYTKLTEDGEVTLTVDTTVVCVSSRGIQDTAWYFRGGVNEGVGELVNDMTDLTNHKGFLN</sequence>
<dbReference type="Proteomes" id="UP001165289">
    <property type="component" value="Unassembled WGS sequence"/>
</dbReference>
<keyword evidence="2" id="KW-1185">Reference proteome</keyword>
<name>A0AAV7KK73_9METZ</name>
<organism evidence="1 2">
    <name type="scientific">Oopsacas minuta</name>
    <dbReference type="NCBI Taxonomy" id="111878"/>
    <lineage>
        <taxon>Eukaryota</taxon>
        <taxon>Metazoa</taxon>
        <taxon>Porifera</taxon>
        <taxon>Hexactinellida</taxon>
        <taxon>Hexasterophora</taxon>
        <taxon>Lyssacinosida</taxon>
        <taxon>Leucopsacidae</taxon>
        <taxon>Oopsacas</taxon>
    </lineage>
</organism>
<proteinExistence type="predicted"/>
<comment type="caution">
    <text evidence="1">The sequence shown here is derived from an EMBL/GenBank/DDBJ whole genome shotgun (WGS) entry which is preliminary data.</text>
</comment>
<gene>
    <name evidence="1" type="ORF">LOD99_9915</name>
</gene>
<accession>A0AAV7KK73</accession>
<protein>
    <submittedName>
        <fullName evidence="1">Uncharacterized protein</fullName>
    </submittedName>
</protein>
<evidence type="ECO:0000313" key="1">
    <source>
        <dbReference type="EMBL" id="KAI6661728.1"/>
    </source>
</evidence>
<dbReference type="AlphaFoldDB" id="A0AAV7KK73"/>
<evidence type="ECO:0000313" key="2">
    <source>
        <dbReference type="Proteomes" id="UP001165289"/>
    </source>
</evidence>
<reference evidence="1 2" key="1">
    <citation type="journal article" date="2023" name="BMC Biol.">
        <title>The compact genome of the sponge Oopsacas minuta (Hexactinellida) is lacking key metazoan core genes.</title>
        <authorList>
            <person name="Santini S."/>
            <person name="Schenkelaars Q."/>
            <person name="Jourda C."/>
            <person name="Duchesne M."/>
            <person name="Belahbib H."/>
            <person name="Rocher C."/>
            <person name="Selva M."/>
            <person name="Riesgo A."/>
            <person name="Vervoort M."/>
            <person name="Leys S.P."/>
            <person name="Kodjabachian L."/>
            <person name="Le Bivic A."/>
            <person name="Borchiellini C."/>
            <person name="Claverie J.M."/>
            <person name="Renard E."/>
        </authorList>
    </citation>
    <scope>NUCLEOTIDE SEQUENCE [LARGE SCALE GENOMIC DNA]</scope>
    <source>
        <strain evidence="1">SPO-2</strain>
    </source>
</reference>